<feature type="region of interest" description="Disordered" evidence="1">
    <location>
        <begin position="146"/>
        <end position="168"/>
    </location>
</feature>
<evidence type="ECO:0000256" key="1">
    <source>
        <dbReference type="SAM" id="MobiDB-lite"/>
    </source>
</evidence>
<dbReference type="EMBL" id="CAFBOZ010000266">
    <property type="protein sequence ID" value="CAB5019299.1"/>
    <property type="molecule type" value="Genomic_DNA"/>
</dbReference>
<feature type="compositionally biased region" description="Basic residues" evidence="1">
    <location>
        <begin position="53"/>
        <end position="62"/>
    </location>
</feature>
<gene>
    <name evidence="2" type="ORF">UFOPK3992_01612</name>
</gene>
<organism evidence="2">
    <name type="scientific">freshwater metagenome</name>
    <dbReference type="NCBI Taxonomy" id="449393"/>
    <lineage>
        <taxon>unclassified sequences</taxon>
        <taxon>metagenomes</taxon>
        <taxon>ecological metagenomes</taxon>
    </lineage>
</organism>
<sequence length="360" mass="37474">MATAGALEGVGAARDRPGGGAGALGAWPQPVIGGPSQSHPEGRPWPSGEHAPPRHPLRRVRAQHPDTGGQRAQGTPERGLAGADAPRPRRNVAGRADSVLDDGVPAAASPDGPRRAHRRCRARARLRLSMVGPDRCRDPRCLRAAAGAPPEAPSCRGARPGCGSGSVRPLVERHRSRADRRLLGRGRGCDPDGRPKLPMVAGAALGPRVGVAALGRIPRAVSPVADLGGTGRGPGGRWRVLGPPHSARAADTCRRGHRGDVGRRAGLLAGRQQGRDFDHRRHRLPGWSPRGGRRGACGRAAQRSDELRDRGAGGVVVDHGRRQTSEPFGAVVGVDQRTGGSGARWTVGGVSRARASQCDG</sequence>
<protein>
    <submittedName>
        <fullName evidence="2">Unannotated protein</fullName>
    </submittedName>
</protein>
<feature type="compositionally biased region" description="Basic and acidic residues" evidence="1">
    <location>
        <begin position="251"/>
        <end position="260"/>
    </location>
</feature>
<name>A0A6J7QRN9_9ZZZZ</name>
<dbReference type="AlphaFoldDB" id="A0A6J7QRN9"/>
<feature type="region of interest" description="Disordered" evidence="1">
    <location>
        <begin position="273"/>
        <end position="313"/>
    </location>
</feature>
<reference evidence="2" key="1">
    <citation type="submission" date="2020-05" db="EMBL/GenBank/DDBJ databases">
        <authorList>
            <person name="Chiriac C."/>
            <person name="Salcher M."/>
            <person name="Ghai R."/>
            <person name="Kavagutti S V."/>
        </authorList>
    </citation>
    <scope>NUCLEOTIDE SEQUENCE</scope>
</reference>
<accession>A0A6J7QRN9</accession>
<feature type="compositionally biased region" description="Basic and acidic residues" evidence="1">
    <location>
        <begin position="302"/>
        <end position="311"/>
    </location>
</feature>
<proteinExistence type="predicted"/>
<feature type="region of interest" description="Disordered" evidence="1">
    <location>
        <begin position="232"/>
        <end position="260"/>
    </location>
</feature>
<feature type="region of interest" description="Disordered" evidence="1">
    <location>
        <begin position="1"/>
        <end position="118"/>
    </location>
</feature>
<evidence type="ECO:0000313" key="2">
    <source>
        <dbReference type="EMBL" id="CAB5019299.1"/>
    </source>
</evidence>